<reference evidence="2" key="2">
    <citation type="submission" date="2020-09" db="EMBL/GenBank/DDBJ databases">
        <authorList>
            <person name="Sun Q."/>
            <person name="Kim S."/>
        </authorList>
    </citation>
    <scope>NUCLEOTIDE SEQUENCE</scope>
    <source>
        <strain evidence="2">KCTC 23310</strain>
    </source>
</reference>
<proteinExistence type="predicted"/>
<name>A0A918TG58_9RHOB</name>
<dbReference type="Proteomes" id="UP000638981">
    <property type="component" value="Unassembled WGS sequence"/>
</dbReference>
<organism evidence="2 3">
    <name type="scientific">Neogemmobacter tilapiae</name>
    <dbReference type="NCBI Taxonomy" id="875041"/>
    <lineage>
        <taxon>Bacteria</taxon>
        <taxon>Pseudomonadati</taxon>
        <taxon>Pseudomonadota</taxon>
        <taxon>Alphaproteobacteria</taxon>
        <taxon>Rhodobacterales</taxon>
        <taxon>Paracoccaceae</taxon>
        <taxon>Neogemmobacter</taxon>
    </lineage>
</organism>
<protein>
    <submittedName>
        <fullName evidence="2">Uncharacterized protein</fullName>
    </submittedName>
</protein>
<comment type="caution">
    <text evidence="2">The sequence shown here is derived from an EMBL/GenBank/DDBJ whole genome shotgun (WGS) entry which is preliminary data.</text>
</comment>
<sequence>MMNVQQNEFAARIQRIQNAQGSFRSTLYVGDDQKPMPGFSKRKAKEQAQQANSFLVMDEDRPQKSKATRLLLTPLALALGAATVVALRAVDFHVPGLTLTFGNAAQTMAVTLALATMFAILAGQAIGLTKPQHVLAAFVGVLGAMLGMHNLVHLAPDQFATIFSPAWVAQIQATMPANSVVVAGVVHPFG</sequence>
<feature type="transmembrane region" description="Helical" evidence="1">
    <location>
        <begin position="101"/>
        <end position="122"/>
    </location>
</feature>
<accession>A0A918TG58</accession>
<feature type="transmembrane region" description="Helical" evidence="1">
    <location>
        <begin position="134"/>
        <end position="155"/>
    </location>
</feature>
<dbReference type="RefSeq" id="WP_189409419.1">
    <property type="nucleotide sequence ID" value="NZ_BMYJ01000001.1"/>
</dbReference>
<reference evidence="2" key="1">
    <citation type="journal article" date="2014" name="Int. J. Syst. Evol. Microbiol.">
        <title>Complete genome sequence of Corynebacterium casei LMG S-19264T (=DSM 44701T), isolated from a smear-ripened cheese.</title>
        <authorList>
            <consortium name="US DOE Joint Genome Institute (JGI-PGF)"/>
            <person name="Walter F."/>
            <person name="Albersmeier A."/>
            <person name="Kalinowski J."/>
            <person name="Ruckert C."/>
        </authorList>
    </citation>
    <scope>NUCLEOTIDE SEQUENCE</scope>
    <source>
        <strain evidence="2">KCTC 23310</strain>
    </source>
</reference>
<dbReference type="EMBL" id="BMYJ01000001">
    <property type="protein sequence ID" value="GHC43638.1"/>
    <property type="molecule type" value="Genomic_DNA"/>
</dbReference>
<keyword evidence="1" id="KW-1133">Transmembrane helix</keyword>
<evidence type="ECO:0000313" key="3">
    <source>
        <dbReference type="Proteomes" id="UP000638981"/>
    </source>
</evidence>
<evidence type="ECO:0000256" key="1">
    <source>
        <dbReference type="SAM" id="Phobius"/>
    </source>
</evidence>
<keyword evidence="3" id="KW-1185">Reference proteome</keyword>
<keyword evidence="1" id="KW-0472">Membrane</keyword>
<evidence type="ECO:0000313" key="2">
    <source>
        <dbReference type="EMBL" id="GHC43638.1"/>
    </source>
</evidence>
<feature type="transmembrane region" description="Helical" evidence="1">
    <location>
        <begin position="70"/>
        <end position="89"/>
    </location>
</feature>
<gene>
    <name evidence="2" type="ORF">GCM10007315_00860</name>
</gene>
<dbReference type="AlphaFoldDB" id="A0A918TG58"/>
<keyword evidence="1" id="KW-0812">Transmembrane</keyword>